<comment type="caution">
    <text evidence="2">The sequence shown here is derived from an EMBL/GenBank/DDBJ whole genome shotgun (WGS) entry which is preliminary data.</text>
</comment>
<evidence type="ECO:0000256" key="1">
    <source>
        <dbReference type="SAM" id="SignalP"/>
    </source>
</evidence>
<protein>
    <recommendedName>
        <fullName evidence="4">Bulb-type lectin domain-containing protein</fullName>
    </recommendedName>
</protein>
<dbReference type="AlphaFoldDB" id="A0A1W0WQB6"/>
<evidence type="ECO:0000313" key="2">
    <source>
        <dbReference type="EMBL" id="OQV17337.1"/>
    </source>
</evidence>
<dbReference type="EMBL" id="MTYJ01000062">
    <property type="protein sequence ID" value="OQV17337.1"/>
    <property type="molecule type" value="Genomic_DNA"/>
</dbReference>
<dbReference type="Proteomes" id="UP000192578">
    <property type="component" value="Unassembled WGS sequence"/>
</dbReference>
<gene>
    <name evidence="2" type="ORF">BV898_08586</name>
</gene>
<name>A0A1W0WQB6_HYPEX</name>
<reference evidence="3" key="1">
    <citation type="submission" date="2017-01" db="EMBL/GenBank/DDBJ databases">
        <title>Comparative genomics of anhydrobiosis in the tardigrade Hypsibius dujardini.</title>
        <authorList>
            <person name="Yoshida Y."/>
            <person name="Koutsovoulos G."/>
            <person name="Laetsch D."/>
            <person name="Stevens L."/>
            <person name="Kumar S."/>
            <person name="Horikawa D."/>
            <person name="Ishino K."/>
            <person name="Komine S."/>
            <person name="Tomita M."/>
            <person name="Blaxter M."/>
            <person name="Arakawa K."/>
        </authorList>
    </citation>
    <scope>NUCLEOTIDE SEQUENCE [LARGE SCALE GENOMIC DNA]</scope>
    <source>
        <strain evidence="3">Z151</strain>
    </source>
</reference>
<accession>A0A1W0WQB6</accession>
<sequence>MFPAAVVRHAFALCLLLGLTAGQNWTAVNSLGPSAVNPAVKGVAMVVSGTDHLLVGITPTQMLIHFNDTTQQWEQTESASKLKVTFLTSCADGTVWLLDTAGKVYRQHLTFPPLVEIPTVPNKTFSQLAGKDKDIASAVATTGEVYRYKDGNWTQLPGNITAKQLAMGSDGVILALDDQGRLMEHIADDWVEMMGGMNGTGFDVYNRAGNRIVITNQDHEVLMYADDLWLPIESPVPSGCKDVSISLNEVFCVTADFQVYRIKT</sequence>
<feature type="chain" id="PRO_5012370739" description="Bulb-type lectin domain-containing protein" evidence="1">
    <location>
        <begin position="23"/>
        <end position="264"/>
    </location>
</feature>
<proteinExistence type="predicted"/>
<keyword evidence="1" id="KW-0732">Signal</keyword>
<keyword evidence="3" id="KW-1185">Reference proteome</keyword>
<organism evidence="2 3">
    <name type="scientific">Hypsibius exemplaris</name>
    <name type="common">Freshwater tardigrade</name>
    <dbReference type="NCBI Taxonomy" id="2072580"/>
    <lineage>
        <taxon>Eukaryota</taxon>
        <taxon>Metazoa</taxon>
        <taxon>Ecdysozoa</taxon>
        <taxon>Tardigrada</taxon>
        <taxon>Eutardigrada</taxon>
        <taxon>Parachela</taxon>
        <taxon>Hypsibioidea</taxon>
        <taxon>Hypsibiidae</taxon>
        <taxon>Hypsibius</taxon>
    </lineage>
</organism>
<feature type="signal peptide" evidence="1">
    <location>
        <begin position="1"/>
        <end position="22"/>
    </location>
</feature>
<evidence type="ECO:0000313" key="3">
    <source>
        <dbReference type="Proteomes" id="UP000192578"/>
    </source>
</evidence>
<evidence type="ECO:0008006" key="4">
    <source>
        <dbReference type="Google" id="ProtNLM"/>
    </source>
</evidence>
<dbReference type="Gene3D" id="2.115.10.10">
    <property type="entry name" value="Tachylectin 2"/>
    <property type="match status" value="1"/>
</dbReference>